<dbReference type="GO" id="GO:0034657">
    <property type="term" value="C:GID complex"/>
    <property type="evidence" value="ECO:0007669"/>
    <property type="project" value="TreeGrafter"/>
</dbReference>
<dbReference type="InterPro" id="IPR020472">
    <property type="entry name" value="WD40_PAC1"/>
</dbReference>
<proteinExistence type="predicted"/>
<dbReference type="Pfam" id="PF00400">
    <property type="entry name" value="WD40"/>
    <property type="match status" value="4"/>
</dbReference>
<dbReference type="InterPro" id="IPR036322">
    <property type="entry name" value="WD40_repeat_dom_sf"/>
</dbReference>
<dbReference type="PROSITE" id="PS50294">
    <property type="entry name" value="WD_REPEATS_REGION"/>
    <property type="match status" value="2"/>
</dbReference>
<dbReference type="AlphaFoldDB" id="A0A5C3LZ53"/>
<reference evidence="4 5" key="1">
    <citation type="journal article" date="2019" name="Nat. Ecol. Evol.">
        <title>Megaphylogeny resolves global patterns of mushroom evolution.</title>
        <authorList>
            <person name="Varga T."/>
            <person name="Krizsan K."/>
            <person name="Foldi C."/>
            <person name="Dima B."/>
            <person name="Sanchez-Garcia M."/>
            <person name="Sanchez-Ramirez S."/>
            <person name="Szollosi G.J."/>
            <person name="Szarkandi J.G."/>
            <person name="Papp V."/>
            <person name="Albert L."/>
            <person name="Andreopoulos W."/>
            <person name="Angelini C."/>
            <person name="Antonin V."/>
            <person name="Barry K.W."/>
            <person name="Bougher N.L."/>
            <person name="Buchanan P."/>
            <person name="Buyck B."/>
            <person name="Bense V."/>
            <person name="Catcheside P."/>
            <person name="Chovatia M."/>
            <person name="Cooper J."/>
            <person name="Damon W."/>
            <person name="Desjardin D."/>
            <person name="Finy P."/>
            <person name="Geml J."/>
            <person name="Haridas S."/>
            <person name="Hughes K."/>
            <person name="Justo A."/>
            <person name="Karasinski D."/>
            <person name="Kautmanova I."/>
            <person name="Kiss B."/>
            <person name="Kocsube S."/>
            <person name="Kotiranta H."/>
            <person name="LaButti K.M."/>
            <person name="Lechner B.E."/>
            <person name="Liimatainen K."/>
            <person name="Lipzen A."/>
            <person name="Lukacs Z."/>
            <person name="Mihaltcheva S."/>
            <person name="Morgado L.N."/>
            <person name="Niskanen T."/>
            <person name="Noordeloos M.E."/>
            <person name="Ohm R.A."/>
            <person name="Ortiz-Santana B."/>
            <person name="Ovrebo C."/>
            <person name="Racz N."/>
            <person name="Riley R."/>
            <person name="Savchenko A."/>
            <person name="Shiryaev A."/>
            <person name="Soop K."/>
            <person name="Spirin V."/>
            <person name="Szebenyi C."/>
            <person name="Tomsovsky M."/>
            <person name="Tulloss R.E."/>
            <person name="Uehling J."/>
            <person name="Grigoriev I.V."/>
            <person name="Vagvolgyi C."/>
            <person name="Papp T."/>
            <person name="Martin F.M."/>
            <person name="Miettinen O."/>
            <person name="Hibbett D.S."/>
            <person name="Nagy L.G."/>
        </authorList>
    </citation>
    <scope>NUCLEOTIDE SEQUENCE [LARGE SCALE GENOMIC DNA]</scope>
    <source>
        <strain evidence="4 5">CBS 166.37</strain>
    </source>
</reference>
<dbReference type="CDD" id="cd00200">
    <property type="entry name" value="WD40"/>
    <property type="match status" value="1"/>
</dbReference>
<dbReference type="STRING" id="68775.A0A5C3LZ53"/>
<accession>A0A5C3LZ53</accession>
<dbReference type="InterPro" id="IPR051350">
    <property type="entry name" value="WD_repeat-ST_regulator"/>
</dbReference>
<dbReference type="Proteomes" id="UP000308652">
    <property type="component" value="Unassembled WGS sequence"/>
</dbReference>
<name>A0A5C3LZ53_9AGAR</name>
<dbReference type="PANTHER" id="PTHR22838">
    <property type="entry name" value="WD REPEAT PROTEIN 26-RELATED"/>
    <property type="match status" value="1"/>
</dbReference>
<keyword evidence="5" id="KW-1185">Reference proteome</keyword>
<dbReference type="InterPro" id="IPR019775">
    <property type="entry name" value="WD40_repeat_CS"/>
</dbReference>
<dbReference type="PROSITE" id="PS50082">
    <property type="entry name" value="WD_REPEATS_2"/>
    <property type="match status" value="4"/>
</dbReference>
<evidence type="ECO:0000256" key="3">
    <source>
        <dbReference type="PROSITE-ProRule" id="PRU00221"/>
    </source>
</evidence>
<dbReference type="SUPFAM" id="SSF50978">
    <property type="entry name" value="WD40 repeat-like"/>
    <property type="match status" value="1"/>
</dbReference>
<dbReference type="EMBL" id="ML213609">
    <property type="protein sequence ID" value="TFK37168.1"/>
    <property type="molecule type" value="Genomic_DNA"/>
</dbReference>
<evidence type="ECO:0000313" key="4">
    <source>
        <dbReference type="EMBL" id="TFK37168.1"/>
    </source>
</evidence>
<dbReference type="InterPro" id="IPR015943">
    <property type="entry name" value="WD40/YVTN_repeat-like_dom_sf"/>
</dbReference>
<dbReference type="InterPro" id="IPR001680">
    <property type="entry name" value="WD40_rpt"/>
</dbReference>
<gene>
    <name evidence="4" type="ORF">BDQ12DRAFT_653064</name>
</gene>
<dbReference type="PRINTS" id="PR00320">
    <property type="entry name" value="GPROTEINBRPT"/>
</dbReference>
<protein>
    <submittedName>
        <fullName evidence="4">WD40-repeat-containing domain protein</fullName>
    </submittedName>
</protein>
<keyword evidence="2" id="KW-0677">Repeat</keyword>
<sequence length="492" mass="54049">MSLSDPYSHDPVFSATTTNRLNGHTGEVWNIEWSHNGRYLASGSADRTAIIWNTEVKRCDFSTQDWKLHHVLGGHSSAVGPLAWSLDDSILLTTSLLDIKMWNVNDGVCQRTLSRHIDTVTALAWIPMGSGFLSGGLDSRIIHWDSTGQQLQTWEHQYRIVDFAVSPDATQLVVIGLDIDSSGHTSSLRPSSALVIYNLPKKQLESSVPLEGEPTSLTLTNDGSHALINLGPDGLYLWDVKTNERARKYSGHKQEKYIITSCIGGMSENLIISGSEDGLVYVWDRESTAILGTLSGHGQMSVNSVAWNPRNKRMFASCSDDGTIQIWDQADILDPEAWFLQQTASLPTGFNGNDNVSRDSLSSISVHRGLSSREDETGVSTSQQVEVGGIGIDWSSAVPPAEYRVQNDSTSNEKQSRLVNASRVESIEKLEMDTGNSKKQIPQINGNMEFAAPARQIYGVNNVIDHSDSGWLSPTAGEKQSASRLRRIFCCL</sequence>
<feature type="repeat" description="WD" evidence="3">
    <location>
        <begin position="21"/>
        <end position="55"/>
    </location>
</feature>
<evidence type="ECO:0000256" key="2">
    <source>
        <dbReference type="ARBA" id="ARBA00022737"/>
    </source>
</evidence>
<organism evidence="4 5">
    <name type="scientific">Crucibulum laeve</name>
    <dbReference type="NCBI Taxonomy" id="68775"/>
    <lineage>
        <taxon>Eukaryota</taxon>
        <taxon>Fungi</taxon>
        <taxon>Dikarya</taxon>
        <taxon>Basidiomycota</taxon>
        <taxon>Agaricomycotina</taxon>
        <taxon>Agaricomycetes</taxon>
        <taxon>Agaricomycetidae</taxon>
        <taxon>Agaricales</taxon>
        <taxon>Agaricineae</taxon>
        <taxon>Nidulariaceae</taxon>
        <taxon>Crucibulum</taxon>
    </lineage>
</organism>
<dbReference type="OrthoDB" id="972532at2759"/>
<feature type="repeat" description="WD" evidence="3">
    <location>
        <begin position="113"/>
        <end position="145"/>
    </location>
</feature>
<dbReference type="SMART" id="SM00320">
    <property type="entry name" value="WD40"/>
    <property type="match status" value="7"/>
</dbReference>
<dbReference type="Gene3D" id="2.130.10.10">
    <property type="entry name" value="YVTN repeat-like/Quinoprotein amine dehydrogenase"/>
    <property type="match status" value="4"/>
</dbReference>
<evidence type="ECO:0000313" key="5">
    <source>
        <dbReference type="Proteomes" id="UP000308652"/>
    </source>
</evidence>
<keyword evidence="1 3" id="KW-0853">WD repeat</keyword>
<feature type="repeat" description="WD" evidence="3">
    <location>
        <begin position="302"/>
        <end position="328"/>
    </location>
</feature>
<dbReference type="GO" id="GO:0043161">
    <property type="term" value="P:proteasome-mediated ubiquitin-dependent protein catabolic process"/>
    <property type="evidence" value="ECO:0007669"/>
    <property type="project" value="TreeGrafter"/>
</dbReference>
<feature type="repeat" description="WD" evidence="3">
    <location>
        <begin position="269"/>
        <end position="293"/>
    </location>
</feature>
<dbReference type="PROSITE" id="PS00678">
    <property type="entry name" value="WD_REPEATS_1"/>
    <property type="match status" value="1"/>
</dbReference>
<evidence type="ECO:0000256" key="1">
    <source>
        <dbReference type="ARBA" id="ARBA00022574"/>
    </source>
</evidence>
<dbReference type="PANTHER" id="PTHR22838:SF0">
    <property type="entry name" value="WD REPEAT-CONTAINING PROTEIN 26"/>
    <property type="match status" value="1"/>
</dbReference>